<organism evidence="1 2">
    <name type="scientific">Devosia insulae DS-56</name>
    <dbReference type="NCBI Taxonomy" id="1116389"/>
    <lineage>
        <taxon>Bacteria</taxon>
        <taxon>Pseudomonadati</taxon>
        <taxon>Pseudomonadota</taxon>
        <taxon>Alphaproteobacteria</taxon>
        <taxon>Hyphomicrobiales</taxon>
        <taxon>Devosiaceae</taxon>
        <taxon>Devosia</taxon>
    </lineage>
</organism>
<name>A0A1E5XMR4_9HYPH</name>
<comment type="caution">
    <text evidence="1">The sequence shown here is derived from an EMBL/GenBank/DDBJ whole genome shotgun (WGS) entry which is preliminary data.</text>
</comment>
<evidence type="ECO:0008006" key="3">
    <source>
        <dbReference type="Google" id="ProtNLM"/>
    </source>
</evidence>
<protein>
    <recommendedName>
        <fullName evidence="3">ABM domain-containing protein</fullName>
    </recommendedName>
</protein>
<dbReference type="SUPFAM" id="SSF54909">
    <property type="entry name" value="Dimeric alpha+beta barrel"/>
    <property type="match status" value="1"/>
</dbReference>
<dbReference type="OrthoDB" id="7066176at2"/>
<evidence type="ECO:0000313" key="2">
    <source>
        <dbReference type="Proteomes" id="UP000095463"/>
    </source>
</evidence>
<dbReference type="AlphaFoldDB" id="A0A1E5XMR4"/>
<dbReference type="InterPro" id="IPR011008">
    <property type="entry name" value="Dimeric_a/b-barrel"/>
</dbReference>
<accession>A0A1E5XMR4</accession>
<gene>
    <name evidence="1" type="ORF">VW23_023895</name>
</gene>
<dbReference type="EMBL" id="LAJE02000248">
    <property type="protein sequence ID" value="OEO29869.1"/>
    <property type="molecule type" value="Genomic_DNA"/>
</dbReference>
<dbReference type="RefSeq" id="WP_069910900.1">
    <property type="nucleotide sequence ID" value="NZ_LAJE02000248.1"/>
</dbReference>
<evidence type="ECO:0000313" key="1">
    <source>
        <dbReference type="EMBL" id="OEO29869.1"/>
    </source>
</evidence>
<sequence>MTAMNIVHMRVKPGREEEFLAINRDFENLNMKGLRNFWIVKTGERSFIVVGEWTEMSDLVQARPQMIASLDRQRSLLEDLGGGRGVTEPWSGEVSLHLRPDVSAESAM</sequence>
<dbReference type="Proteomes" id="UP000095463">
    <property type="component" value="Unassembled WGS sequence"/>
</dbReference>
<proteinExistence type="predicted"/>
<keyword evidence="2" id="KW-1185">Reference proteome</keyword>
<reference evidence="1 2" key="1">
    <citation type="journal article" date="2015" name="Genome Announc.">
        <title>Genome Assemblies of Three Soil-Associated Devosia species: D. insulae, D. limi, and D. soli.</title>
        <authorList>
            <person name="Hassan Y.I."/>
            <person name="Lepp D."/>
            <person name="Zhou T."/>
        </authorList>
    </citation>
    <scope>NUCLEOTIDE SEQUENCE [LARGE SCALE GENOMIC DNA]</scope>
    <source>
        <strain evidence="1 2">DS-56</strain>
    </source>
</reference>